<dbReference type="AlphaFoldDB" id="A0A0R3WMM1"/>
<evidence type="ECO:0000256" key="1">
    <source>
        <dbReference type="SAM" id="MobiDB-lite"/>
    </source>
</evidence>
<evidence type="ECO:0000313" key="4">
    <source>
        <dbReference type="WBParaSite" id="TTAC_0000200901-mRNA-1"/>
    </source>
</evidence>
<feature type="region of interest" description="Disordered" evidence="1">
    <location>
        <begin position="82"/>
        <end position="105"/>
    </location>
</feature>
<dbReference type="Proteomes" id="UP000274429">
    <property type="component" value="Unassembled WGS sequence"/>
</dbReference>
<sequence>MEARGIKLVVIYLALGCPARIRFEYDFIQPNSTRAPASSFPTSLPKEAIANGEGITNGLRRLLHLSASEYLNLKSWNEPVRQTDTATTKSTSVSKASGRRAKAPTTTAKITTAVPVPLSQATPSTKPPPHAAVTKSKTEFLTPVSHVPGGHEIILVGEGQKQKTKMVVARQLNMQRPVVPQSSSIGDSGLTAPLTSSSSPRPILPLPAPKLPIPPLHSATAAIANLPVCKAPAPPPATSLHALRTFSQNQARRVRRHRMAMGALRRHRFVPALPVQQNLPSSQPLASFAEASTTENISSHMAQGVAAINPVADIPTAGTAALSSQSNQGEISLPFSIDACSNVSTSDSLKSLLNAFMANAPPGLDLGTPTKEVPQPLTSPNFLHFAPETQATTDMVHQEDSSSFSTFINTLTANQPSASHSMEPLLLNDPLQQNIYQDMLQPSGTSTLEMPLHSELPVAGEGGIEMVKQDKTHSTSQKQCSQQQELGEEEQRNPLQMPSEQVGYISSE</sequence>
<gene>
    <name evidence="2" type="ORF">TTAC_LOCUS1996</name>
</gene>
<accession>A0A0R3WMM1</accession>
<organism evidence="4">
    <name type="scientific">Hydatigena taeniaeformis</name>
    <name type="common">Feline tapeworm</name>
    <name type="synonym">Taenia taeniaeformis</name>
    <dbReference type="NCBI Taxonomy" id="6205"/>
    <lineage>
        <taxon>Eukaryota</taxon>
        <taxon>Metazoa</taxon>
        <taxon>Spiralia</taxon>
        <taxon>Lophotrochozoa</taxon>
        <taxon>Platyhelminthes</taxon>
        <taxon>Cestoda</taxon>
        <taxon>Eucestoda</taxon>
        <taxon>Cyclophyllidea</taxon>
        <taxon>Taeniidae</taxon>
        <taxon>Hydatigera</taxon>
    </lineage>
</organism>
<evidence type="ECO:0000313" key="2">
    <source>
        <dbReference type="EMBL" id="VDM18736.1"/>
    </source>
</evidence>
<feature type="compositionally biased region" description="Low complexity" evidence="1">
    <location>
        <begin position="85"/>
        <end position="96"/>
    </location>
</feature>
<protein>
    <submittedName>
        <fullName evidence="4">BHLH domain-containing protein</fullName>
    </submittedName>
</protein>
<keyword evidence="3" id="KW-1185">Reference proteome</keyword>
<name>A0A0R3WMM1_HYDTA</name>
<evidence type="ECO:0000313" key="3">
    <source>
        <dbReference type="Proteomes" id="UP000274429"/>
    </source>
</evidence>
<proteinExistence type="predicted"/>
<reference evidence="2 3" key="2">
    <citation type="submission" date="2018-11" db="EMBL/GenBank/DDBJ databases">
        <authorList>
            <consortium name="Pathogen Informatics"/>
        </authorList>
    </citation>
    <scope>NUCLEOTIDE SEQUENCE [LARGE SCALE GENOMIC DNA]</scope>
</reference>
<dbReference type="WBParaSite" id="TTAC_0000200901-mRNA-1">
    <property type="protein sequence ID" value="TTAC_0000200901-mRNA-1"/>
    <property type="gene ID" value="TTAC_0000200901"/>
</dbReference>
<feature type="region of interest" description="Disordered" evidence="1">
    <location>
        <begin position="466"/>
        <end position="508"/>
    </location>
</feature>
<feature type="compositionally biased region" description="Polar residues" evidence="1">
    <location>
        <begin position="474"/>
        <end position="485"/>
    </location>
</feature>
<dbReference type="EMBL" id="UYWX01000671">
    <property type="protein sequence ID" value="VDM18736.1"/>
    <property type="molecule type" value="Genomic_DNA"/>
</dbReference>
<dbReference type="OrthoDB" id="515799at2759"/>
<feature type="compositionally biased region" description="Polar residues" evidence="1">
    <location>
        <begin position="493"/>
        <end position="508"/>
    </location>
</feature>
<feature type="region of interest" description="Disordered" evidence="1">
    <location>
        <begin position="178"/>
        <end position="202"/>
    </location>
</feature>
<reference evidence="4" key="1">
    <citation type="submission" date="2017-02" db="UniProtKB">
        <authorList>
            <consortium name="WormBaseParasite"/>
        </authorList>
    </citation>
    <scope>IDENTIFICATION</scope>
</reference>
<dbReference type="STRING" id="6205.A0A0R3WMM1"/>